<evidence type="ECO:0000313" key="1">
    <source>
        <dbReference type="EMBL" id="KAL3661933.1"/>
    </source>
</evidence>
<organism evidence="1 2">
    <name type="scientific">Phytophthora oleae</name>
    <dbReference type="NCBI Taxonomy" id="2107226"/>
    <lineage>
        <taxon>Eukaryota</taxon>
        <taxon>Sar</taxon>
        <taxon>Stramenopiles</taxon>
        <taxon>Oomycota</taxon>
        <taxon>Peronosporomycetes</taxon>
        <taxon>Peronosporales</taxon>
        <taxon>Peronosporaceae</taxon>
        <taxon>Phytophthora</taxon>
    </lineage>
</organism>
<keyword evidence="2" id="KW-1185">Reference proteome</keyword>
<reference evidence="1 2" key="1">
    <citation type="submission" date="2024-09" db="EMBL/GenBank/DDBJ databases">
        <title>Genome sequencing and assembly of Phytophthora oleae, isolate VK10A, causative agent of rot of olive drupes.</title>
        <authorList>
            <person name="Conti Taguali S."/>
            <person name="Riolo M."/>
            <person name="La Spada F."/>
            <person name="Cacciola S.O."/>
            <person name="Dionisio G."/>
        </authorList>
    </citation>
    <scope>NUCLEOTIDE SEQUENCE [LARGE SCALE GENOMIC DNA]</scope>
    <source>
        <strain evidence="1 2">VK10A</strain>
    </source>
</reference>
<sequence>MTADPSAVKYVVLAYTAAWPDPKVDNLLKNADVKLYVIAMFDATGIAKMLEGIHRTDL</sequence>
<proteinExistence type="predicted"/>
<accession>A0ABD3F5E6</accession>
<gene>
    <name evidence="1" type="ORF">V7S43_013225</name>
</gene>
<name>A0ABD3F5E6_9STRA</name>
<protein>
    <submittedName>
        <fullName evidence="1">Uncharacterized protein</fullName>
    </submittedName>
</protein>
<dbReference type="Proteomes" id="UP001632037">
    <property type="component" value="Unassembled WGS sequence"/>
</dbReference>
<evidence type="ECO:0000313" key="2">
    <source>
        <dbReference type="Proteomes" id="UP001632037"/>
    </source>
</evidence>
<dbReference type="EMBL" id="JBIMZQ010000034">
    <property type="protein sequence ID" value="KAL3661933.1"/>
    <property type="molecule type" value="Genomic_DNA"/>
</dbReference>
<dbReference type="AlphaFoldDB" id="A0ABD3F5E6"/>
<comment type="caution">
    <text evidence="1">The sequence shown here is derived from an EMBL/GenBank/DDBJ whole genome shotgun (WGS) entry which is preliminary data.</text>
</comment>